<sequence>MANRKRGLIVLVLALVAVLCFGALTACGGVKYAVTWNVSENATVTVTDHDELPSEVAEGTTLTFQVAANSGYEVDSVRANDRTLRADKEGNYSVDVKADTTIEVETIEQVSSVTVKTNPTTMTYYAGEKVDTDGMVVEVAYGSGRTAAETDYSIVYESGSAFALGDTSFSVRFRGVDSDPVQLSAPVEVKITIDPNGGEIAADYVAALEANDELHMISSDDADVIAFSYASLTENVALPTAEQWSRGTEGDYIFTGWSNGATEIAADNESSVVYTASYKPVLLALESIYYEVDGDVPYLVISGTFRAAQTAYLYLYEGNDMVELKGDTVGDENTKRGDPFELKFDMRKLVEAEYLGKWMDIKFVAGEGESAETQEILLSDYPEDFVDTEQIIVVGDFSYSFATYNGLLKALYSNYFMNEYTLTGSQDAEGNAVLTIDGKVDAEDWAGKTVRIDFEGCVSPSDVQYCVIAADGTYSVTFNFANYSLETDGYCHFSIVESESDPTVLYKDGDGNLLNAGCINTDLETVNIGLIENQKALRISNVDGTRVSYVGLGKWGGIVYRAQNEAVKTEGVTLATYEGKPCLAIRGTYIAELGTPDDVIAYLTQDLYADIQNNADGGSGSTNSDWGSPTVLSLGGEDGAATIFVTAEGGEWTIYLDLSARENAVGEVLFSHFSLDGNTGSNLTSANIDTEATVAGTIGDTAVQYRLGVFTGWGTQLVSIYVEAAA</sequence>
<evidence type="ECO:0000313" key="2">
    <source>
        <dbReference type="Proteomes" id="UP000824249"/>
    </source>
</evidence>
<reference evidence="1" key="2">
    <citation type="submission" date="2021-04" db="EMBL/GenBank/DDBJ databases">
        <authorList>
            <person name="Gilroy R."/>
        </authorList>
    </citation>
    <scope>NUCLEOTIDE SEQUENCE</scope>
    <source>
        <strain evidence="1">26628</strain>
    </source>
</reference>
<comment type="caution">
    <text evidence="1">The sequence shown here is derived from an EMBL/GenBank/DDBJ whole genome shotgun (WGS) entry which is preliminary data.</text>
</comment>
<protein>
    <submittedName>
        <fullName evidence="1">Uncharacterized protein</fullName>
    </submittedName>
</protein>
<dbReference type="PROSITE" id="PS51257">
    <property type="entry name" value="PROKAR_LIPOPROTEIN"/>
    <property type="match status" value="1"/>
</dbReference>
<dbReference type="AlphaFoldDB" id="A0A9D1VTY1"/>
<dbReference type="Proteomes" id="UP000824249">
    <property type="component" value="Unassembled WGS sequence"/>
</dbReference>
<dbReference type="EMBL" id="DXFD01000015">
    <property type="protein sequence ID" value="HIX46277.1"/>
    <property type="molecule type" value="Genomic_DNA"/>
</dbReference>
<accession>A0A9D1VTY1</accession>
<name>A0A9D1VTY1_9FIRM</name>
<dbReference type="Gene3D" id="2.60.40.3630">
    <property type="match status" value="1"/>
</dbReference>
<proteinExistence type="predicted"/>
<gene>
    <name evidence="1" type="ORF">H9737_01130</name>
</gene>
<reference evidence="1" key="1">
    <citation type="journal article" date="2021" name="PeerJ">
        <title>Extensive microbial diversity within the chicken gut microbiome revealed by metagenomics and culture.</title>
        <authorList>
            <person name="Gilroy R."/>
            <person name="Ravi A."/>
            <person name="Getino M."/>
            <person name="Pursley I."/>
            <person name="Horton D.L."/>
            <person name="Alikhan N.F."/>
            <person name="Baker D."/>
            <person name="Gharbi K."/>
            <person name="Hall N."/>
            <person name="Watson M."/>
            <person name="Adriaenssens E.M."/>
            <person name="Foster-Nyarko E."/>
            <person name="Jarju S."/>
            <person name="Secka A."/>
            <person name="Antonio M."/>
            <person name="Oren A."/>
            <person name="Chaudhuri R.R."/>
            <person name="La Ragione R."/>
            <person name="Hildebrand F."/>
            <person name="Pallen M.J."/>
        </authorList>
    </citation>
    <scope>NUCLEOTIDE SEQUENCE</scope>
    <source>
        <strain evidence="1">26628</strain>
    </source>
</reference>
<organism evidence="1 2">
    <name type="scientific">Candidatus Borkfalkia faecigallinarum</name>
    <dbReference type="NCBI Taxonomy" id="2838509"/>
    <lineage>
        <taxon>Bacteria</taxon>
        <taxon>Bacillati</taxon>
        <taxon>Bacillota</taxon>
        <taxon>Clostridia</taxon>
        <taxon>Christensenellales</taxon>
        <taxon>Christensenellaceae</taxon>
        <taxon>Candidatus Borkfalkia</taxon>
    </lineage>
</organism>
<evidence type="ECO:0000313" key="1">
    <source>
        <dbReference type="EMBL" id="HIX46277.1"/>
    </source>
</evidence>